<gene>
    <name evidence="2" type="ORF">ACFQ2O_19775</name>
</gene>
<name>A0ABW3SU57_9BACT</name>
<protein>
    <submittedName>
        <fullName evidence="2">Carboxypeptidase-like regulatory domain-containing protein</fullName>
    </submittedName>
</protein>
<proteinExistence type="predicted"/>
<organism evidence="2 3">
    <name type="scientific">Pontibacter rugosus</name>
    <dbReference type="NCBI Taxonomy" id="1745966"/>
    <lineage>
        <taxon>Bacteria</taxon>
        <taxon>Pseudomonadati</taxon>
        <taxon>Bacteroidota</taxon>
        <taxon>Cytophagia</taxon>
        <taxon>Cytophagales</taxon>
        <taxon>Hymenobacteraceae</taxon>
        <taxon>Pontibacter</taxon>
    </lineage>
</organism>
<dbReference type="Gene3D" id="2.60.40.1120">
    <property type="entry name" value="Carboxypeptidase-like, regulatory domain"/>
    <property type="match status" value="1"/>
</dbReference>
<dbReference type="InterPro" id="IPR008969">
    <property type="entry name" value="CarboxyPept-like_regulatory"/>
</dbReference>
<evidence type="ECO:0000313" key="3">
    <source>
        <dbReference type="Proteomes" id="UP001597094"/>
    </source>
</evidence>
<accession>A0ABW3SU57</accession>
<evidence type="ECO:0000256" key="1">
    <source>
        <dbReference type="SAM" id="SignalP"/>
    </source>
</evidence>
<feature type="signal peptide" evidence="1">
    <location>
        <begin position="1"/>
        <end position="19"/>
    </location>
</feature>
<keyword evidence="1" id="KW-0732">Signal</keyword>
<dbReference type="Proteomes" id="UP001597094">
    <property type="component" value="Unassembled WGS sequence"/>
</dbReference>
<dbReference type="SUPFAM" id="SSF49464">
    <property type="entry name" value="Carboxypeptidase regulatory domain-like"/>
    <property type="match status" value="1"/>
</dbReference>
<dbReference type="Pfam" id="PF13715">
    <property type="entry name" value="CarbopepD_reg_2"/>
    <property type="match status" value="1"/>
</dbReference>
<sequence>MKNLLLLTLLFLSCLSASAQHLIKGRVVDAQTNQPLEFVSVYANTTTIGTATNAKGEFALRLPDGKYELIVSFLGYEPLIYQVNTGALPPSVLFKLSPRQNELKEVVIKGTRDKQWYDNLEVFKERFLGKDAFGRQSRLLNPEVLAITFDPETALLEVKANEPLQVQNDALGYKITYLLSDFRYYGRDGYVVYLGYPRYELMEGSKSKKRRWARNRQKAYNGSLMHFMRAVQQEQLEQQGFNLRRLHRTPNPNRPTDEEIAAARAALRARGSGARIEDGDSISDILSRARLPKVIESLDINPVPYSDYLQKDSTASKLSFKGFYQIVYTGEKEEQGYLLQESMFNKRQPTFQTSVLSLQTDAVLLEPNGNVSDPLSLFVEGYWGWEKLGAMLPLDYQPALAK</sequence>
<feature type="chain" id="PRO_5047108638" evidence="1">
    <location>
        <begin position="20"/>
        <end position="402"/>
    </location>
</feature>
<dbReference type="RefSeq" id="WP_377532100.1">
    <property type="nucleotide sequence ID" value="NZ_JBHTLD010000278.1"/>
</dbReference>
<dbReference type="EMBL" id="JBHTLD010000278">
    <property type="protein sequence ID" value="MFD1188459.1"/>
    <property type="molecule type" value="Genomic_DNA"/>
</dbReference>
<evidence type="ECO:0000313" key="2">
    <source>
        <dbReference type="EMBL" id="MFD1188459.1"/>
    </source>
</evidence>
<reference evidence="3" key="1">
    <citation type="journal article" date="2019" name="Int. J. Syst. Evol. Microbiol.">
        <title>The Global Catalogue of Microorganisms (GCM) 10K type strain sequencing project: providing services to taxonomists for standard genome sequencing and annotation.</title>
        <authorList>
            <consortium name="The Broad Institute Genomics Platform"/>
            <consortium name="The Broad Institute Genome Sequencing Center for Infectious Disease"/>
            <person name="Wu L."/>
            <person name="Ma J."/>
        </authorList>
    </citation>
    <scope>NUCLEOTIDE SEQUENCE [LARGE SCALE GENOMIC DNA]</scope>
    <source>
        <strain evidence="3">JCM 31319</strain>
    </source>
</reference>
<keyword evidence="3" id="KW-1185">Reference proteome</keyword>
<comment type="caution">
    <text evidence="2">The sequence shown here is derived from an EMBL/GenBank/DDBJ whole genome shotgun (WGS) entry which is preliminary data.</text>
</comment>